<proteinExistence type="predicted"/>
<evidence type="ECO:0000313" key="5">
    <source>
        <dbReference type="EMBL" id="CAE6690046.1"/>
    </source>
</evidence>
<evidence type="ECO:0000256" key="2">
    <source>
        <dbReference type="PROSITE-ProRule" id="PRU00169"/>
    </source>
</evidence>
<comment type="caution">
    <text evidence="5">The sequence shown here is derived from an EMBL/GenBank/DDBJ whole genome shotgun (WGS) entry which is preliminary data.</text>
</comment>
<dbReference type="InterPro" id="IPR039420">
    <property type="entry name" value="WalR-like"/>
</dbReference>
<feature type="domain" description="PAS" evidence="4">
    <location>
        <begin position="150"/>
        <end position="207"/>
    </location>
</feature>
<dbReference type="Pfam" id="PF00072">
    <property type="entry name" value="Response_reg"/>
    <property type="match status" value="1"/>
</dbReference>
<dbReference type="Gene3D" id="3.40.50.2300">
    <property type="match status" value="1"/>
</dbReference>
<dbReference type="InterPro" id="IPR011006">
    <property type="entry name" value="CheY-like_superfamily"/>
</dbReference>
<evidence type="ECO:0000259" key="4">
    <source>
        <dbReference type="PROSITE" id="PS50112"/>
    </source>
</evidence>
<dbReference type="CDD" id="cd00130">
    <property type="entry name" value="PAS"/>
    <property type="match status" value="1"/>
</dbReference>
<dbReference type="Pfam" id="PF00989">
    <property type="entry name" value="PAS"/>
    <property type="match status" value="1"/>
</dbReference>
<reference evidence="5 6" key="1">
    <citation type="submission" date="2021-02" db="EMBL/GenBank/DDBJ databases">
        <authorList>
            <person name="Han P."/>
        </authorList>
    </citation>
    <scope>NUCLEOTIDE SEQUENCE [LARGE SCALE GENOMIC DNA]</scope>
    <source>
        <strain evidence="5">Candidatus Nitrospira sp. ZN2</strain>
    </source>
</reference>
<dbReference type="EMBL" id="CAJNBJ010000001">
    <property type="protein sequence ID" value="CAE6690046.1"/>
    <property type="molecule type" value="Genomic_DNA"/>
</dbReference>
<dbReference type="InterPro" id="IPR001789">
    <property type="entry name" value="Sig_transdc_resp-reg_receiver"/>
</dbReference>
<name>A0ABM8QCY6_9BACT</name>
<feature type="modified residue" description="4-aspartylphosphate" evidence="2">
    <location>
        <position position="73"/>
    </location>
</feature>
<accession>A0ABM8QCY6</accession>
<dbReference type="Gene3D" id="3.30.450.20">
    <property type="entry name" value="PAS domain"/>
    <property type="match status" value="1"/>
</dbReference>
<dbReference type="PROSITE" id="PS50112">
    <property type="entry name" value="PAS"/>
    <property type="match status" value="1"/>
</dbReference>
<dbReference type="Proteomes" id="UP000675880">
    <property type="component" value="Unassembled WGS sequence"/>
</dbReference>
<evidence type="ECO:0000313" key="6">
    <source>
        <dbReference type="Proteomes" id="UP000675880"/>
    </source>
</evidence>
<dbReference type="PANTHER" id="PTHR48111:SF69">
    <property type="entry name" value="RESPONSE REGULATOR RECEIVER"/>
    <property type="match status" value="1"/>
</dbReference>
<evidence type="ECO:0000256" key="1">
    <source>
        <dbReference type="ARBA" id="ARBA00023125"/>
    </source>
</evidence>
<dbReference type="CDD" id="cd17534">
    <property type="entry name" value="REC_DC-like"/>
    <property type="match status" value="1"/>
</dbReference>
<dbReference type="NCBIfam" id="TIGR00229">
    <property type="entry name" value="sensory_box"/>
    <property type="match status" value="1"/>
</dbReference>
<dbReference type="SUPFAM" id="SSF55785">
    <property type="entry name" value="PYP-like sensor domain (PAS domain)"/>
    <property type="match status" value="1"/>
</dbReference>
<keyword evidence="6" id="KW-1185">Reference proteome</keyword>
<organism evidence="5 6">
    <name type="scientific">Nitrospira defluvii</name>
    <dbReference type="NCBI Taxonomy" id="330214"/>
    <lineage>
        <taxon>Bacteria</taxon>
        <taxon>Pseudomonadati</taxon>
        <taxon>Nitrospirota</taxon>
        <taxon>Nitrospiria</taxon>
        <taxon>Nitrospirales</taxon>
        <taxon>Nitrospiraceae</taxon>
        <taxon>Nitrospira</taxon>
    </lineage>
</organism>
<dbReference type="InterPro" id="IPR000014">
    <property type="entry name" value="PAS"/>
</dbReference>
<keyword evidence="1" id="KW-0238">DNA-binding</keyword>
<dbReference type="InterPro" id="IPR035965">
    <property type="entry name" value="PAS-like_dom_sf"/>
</dbReference>
<dbReference type="PROSITE" id="PS50110">
    <property type="entry name" value="RESPONSE_REGULATORY"/>
    <property type="match status" value="1"/>
</dbReference>
<dbReference type="SUPFAM" id="SSF52172">
    <property type="entry name" value="CheY-like"/>
    <property type="match status" value="1"/>
</dbReference>
<evidence type="ECO:0000259" key="3">
    <source>
        <dbReference type="PROSITE" id="PS50110"/>
    </source>
</evidence>
<gene>
    <name evidence="5" type="ORF">NSPZN2_10177</name>
</gene>
<dbReference type="SMART" id="SM00448">
    <property type="entry name" value="REC"/>
    <property type="match status" value="1"/>
</dbReference>
<sequence>MVNGFSLIVAVPEPLGDSMAQEKILIVDDEVVVAEDIRRQLRSLGYLVVGVVSSGNDAVRLAGEHRPDLILMDVKLKGPIDGIDAARTIHAEYGIPVIYLTAFSDEDTLERARQTLPLAYLIKPFVSSDLRAALELALFRYRVSRIAEQRGRWLDAVVQSMGDAVVTVDPLGRVTLLNPAAEQLTGWSQSDALGKAIQEVMVILDPKLRTPVPHPALHALGTPRPSRPSARPFLLIDRRGEERLICDSTAVIQDERGTASGVVLVFRPAAIV</sequence>
<dbReference type="InterPro" id="IPR013767">
    <property type="entry name" value="PAS_fold"/>
</dbReference>
<feature type="domain" description="Response regulatory" evidence="3">
    <location>
        <begin position="23"/>
        <end position="138"/>
    </location>
</feature>
<keyword evidence="2" id="KW-0597">Phosphoprotein</keyword>
<dbReference type="SMART" id="SM00091">
    <property type="entry name" value="PAS"/>
    <property type="match status" value="1"/>
</dbReference>
<dbReference type="PANTHER" id="PTHR48111">
    <property type="entry name" value="REGULATOR OF RPOS"/>
    <property type="match status" value="1"/>
</dbReference>
<protein>
    <submittedName>
        <fullName evidence="5">PAS sensor protein</fullName>
    </submittedName>
</protein>